<keyword evidence="1" id="KW-0732">Signal</keyword>
<keyword evidence="3" id="KW-1185">Reference proteome</keyword>
<proteinExistence type="predicted"/>
<feature type="chain" id="PRO_5045649014" evidence="1">
    <location>
        <begin position="24"/>
        <end position="83"/>
    </location>
</feature>
<feature type="signal peptide" evidence="1">
    <location>
        <begin position="1"/>
        <end position="23"/>
    </location>
</feature>
<dbReference type="Proteomes" id="UP001371305">
    <property type="component" value="Unassembled WGS sequence"/>
</dbReference>
<dbReference type="RefSeq" id="WP_341402569.1">
    <property type="nucleotide sequence ID" value="NZ_JBBUKT010000001.1"/>
</dbReference>
<dbReference type="EMBL" id="JBBUKT010000001">
    <property type="protein sequence ID" value="MEK7949147.1"/>
    <property type="molecule type" value="Genomic_DNA"/>
</dbReference>
<organism evidence="2 3">
    <name type="scientific">Luteolibacter soli</name>
    <dbReference type="NCBI Taxonomy" id="3135280"/>
    <lineage>
        <taxon>Bacteria</taxon>
        <taxon>Pseudomonadati</taxon>
        <taxon>Verrucomicrobiota</taxon>
        <taxon>Verrucomicrobiia</taxon>
        <taxon>Verrucomicrobiales</taxon>
        <taxon>Verrucomicrobiaceae</taxon>
        <taxon>Luteolibacter</taxon>
    </lineage>
</organism>
<gene>
    <name evidence="2" type="ORF">WKV53_01495</name>
</gene>
<evidence type="ECO:0000313" key="2">
    <source>
        <dbReference type="EMBL" id="MEK7949147.1"/>
    </source>
</evidence>
<accession>A0ABU9AQQ3</accession>
<protein>
    <submittedName>
        <fullName evidence="2">Uncharacterized protein</fullName>
    </submittedName>
</protein>
<evidence type="ECO:0000313" key="3">
    <source>
        <dbReference type="Proteomes" id="UP001371305"/>
    </source>
</evidence>
<comment type="caution">
    <text evidence="2">The sequence shown here is derived from an EMBL/GenBank/DDBJ whole genome shotgun (WGS) entry which is preliminary data.</text>
</comment>
<reference evidence="2 3" key="1">
    <citation type="submission" date="2024-04" db="EMBL/GenBank/DDBJ databases">
        <title>Luteolibacter sp. isolated from soil.</title>
        <authorList>
            <person name="An J."/>
        </authorList>
    </citation>
    <scope>NUCLEOTIDE SEQUENCE [LARGE SCALE GENOMIC DNA]</scope>
    <source>
        <strain evidence="2 3">Y139</strain>
    </source>
</reference>
<evidence type="ECO:0000256" key="1">
    <source>
        <dbReference type="SAM" id="SignalP"/>
    </source>
</evidence>
<sequence>MKSPLSTGVVLMAVAGVSAYAVAALMSEANLRTGTVTRSPFEAIAKSVATLRTDRHLHDAHEVFPQAPELLFRDEAPSIDRGH</sequence>
<name>A0ABU9AQQ3_9BACT</name>